<keyword evidence="3" id="KW-0040">ANK repeat</keyword>
<proteinExistence type="inferred from homology"/>
<reference evidence="4 5" key="1">
    <citation type="submission" date="2020-06" db="EMBL/GenBank/DDBJ databases">
        <authorList>
            <person name="Li R."/>
            <person name="Bekaert M."/>
        </authorList>
    </citation>
    <scope>NUCLEOTIDE SEQUENCE [LARGE SCALE GENOMIC DNA]</scope>
    <source>
        <strain evidence="5">wild</strain>
    </source>
</reference>
<gene>
    <name evidence="4" type="ORF">MCOR_14610</name>
</gene>
<dbReference type="PANTHER" id="PTHR24156">
    <property type="entry name" value="ANK_REP_REGION DOMAIN-CONTAINING PROTEIN"/>
    <property type="match status" value="1"/>
</dbReference>
<dbReference type="Gene3D" id="1.25.40.20">
    <property type="entry name" value="Ankyrin repeat-containing domain"/>
    <property type="match status" value="1"/>
</dbReference>
<protein>
    <submittedName>
        <fullName evidence="4">Uncharacterized protein</fullName>
    </submittedName>
</protein>
<keyword evidence="2" id="KW-0677">Repeat</keyword>
<dbReference type="InterPro" id="IPR002110">
    <property type="entry name" value="Ankyrin_rpt"/>
</dbReference>
<dbReference type="PANTHER" id="PTHR24156:SF3">
    <property type="entry name" value="ANKYRIN REPEAT DOMAIN-CONTAINING PROTEIN 34C-LIKE"/>
    <property type="match status" value="1"/>
</dbReference>
<evidence type="ECO:0000313" key="5">
    <source>
        <dbReference type="Proteomes" id="UP000507470"/>
    </source>
</evidence>
<dbReference type="EMBL" id="CACVKT020002568">
    <property type="protein sequence ID" value="CAC5378399.1"/>
    <property type="molecule type" value="Genomic_DNA"/>
</dbReference>
<evidence type="ECO:0000256" key="3">
    <source>
        <dbReference type="ARBA" id="ARBA00023043"/>
    </source>
</evidence>
<dbReference type="SUPFAM" id="SSF48403">
    <property type="entry name" value="Ankyrin repeat"/>
    <property type="match status" value="1"/>
</dbReference>
<dbReference type="SMART" id="SM00248">
    <property type="entry name" value="ANK"/>
    <property type="match status" value="3"/>
</dbReference>
<evidence type="ECO:0000256" key="1">
    <source>
        <dbReference type="ARBA" id="ARBA00010029"/>
    </source>
</evidence>
<keyword evidence="5" id="KW-1185">Reference proteome</keyword>
<dbReference type="InterPro" id="IPR036770">
    <property type="entry name" value="Ankyrin_rpt-contain_sf"/>
</dbReference>
<dbReference type="OrthoDB" id="6058052at2759"/>
<accession>A0A6J8B745</accession>
<dbReference type="InterPro" id="IPR042637">
    <property type="entry name" value="AN34A/B/C"/>
</dbReference>
<evidence type="ECO:0000256" key="2">
    <source>
        <dbReference type="ARBA" id="ARBA00022737"/>
    </source>
</evidence>
<dbReference type="AlphaFoldDB" id="A0A6J8B745"/>
<evidence type="ECO:0000313" key="4">
    <source>
        <dbReference type="EMBL" id="CAC5378399.1"/>
    </source>
</evidence>
<sequence length="284" mass="32361">MKHWFILNVSQLTTDDSLHSAVAEKKLKLLKILLEGGSVVNRRAYDGKTALMIICCDFGVDHDEDYIIDVLELLLKHKADPNVQDRKGRTAIIYTLRNLKPKTVIHILLKHGADPLIYDKFGKNAISFIRTECWSQYSDSFSQYVEPTKHQYLVVPTATSIKDKYIDKIKACRSPKRDEKRVHSLGYQDNICRLLTCTKLEEIKDKTCDNNINGRSTNDVFCPHSAPPGKEDAVTVENMILRRVSNIPSYKNEDVSYSSVIKEAEFGNARQERITSDPSTNRKA</sequence>
<dbReference type="Pfam" id="PF12796">
    <property type="entry name" value="Ank_2"/>
    <property type="match status" value="1"/>
</dbReference>
<comment type="similarity">
    <text evidence="1">Belongs to the ANKRD34 family.</text>
</comment>
<name>A0A6J8B745_MYTCO</name>
<dbReference type="Proteomes" id="UP000507470">
    <property type="component" value="Unassembled WGS sequence"/>
</dbReference>
<organism evidence="4 5">
    <name type="scientific">Mytilus coruscus</name>
    <name type="common">Sea mussel</name>
    <dbReference type="NCBI Taxonomy" id="42192"/>
    <lineage>
        <taxon>Eukaryota</taxon>
        <taxon>Metazoa</taxon>
        <taxon>Spiralia</taxon>
        <taxon>Lophotrochozoa</taxon>
        <taxon>Mollusca</taxon>
        <taxon>Bivalvia</taxon>
        <taxon>Autobranchia</taxon>
        <taxon>Pteriomorphia</taxon>
        <taxon>Mytilida</taxon>
        <taxon>Mytiloidea</taxon>
        <taxon>Mytilidae</taxon>
        <taxon>Mytilinae</taxon>
        <taxon>Mytilus</taxon>
    </lineage>
</organism>